<evidence type="ECO:0000313" key="3">
    <source>
        <dbReference type="Proteomes" id="UP000283634"/>
    </source>
</evidence>
<dbReference type="RefSeq" id="XP_029235183.1">
    <property type="nucleotide sequence ID" value="XM_029384961.1"/>
</dbReference>
<dbReference type="Proteomes" id="UP000283634">
    <property type="component" value="Unassembled WGS sequence"/>
</dbReference>
<feature type="region of interest" description="Disordered" evidence="1">
    <location>
        <begin position="287"/>
        <end position="522"/>
    </location>
</feature>
<organism evidence="2 3">
    <name type="scientific">Trypanosoma rangeli</name>
    <dbReference type="NCBI Taxonomy" id="5698"/>
    <lineage>
        <taxon>Eukaryota</taxon>
        <taxon>Discoba</taxon>
        <taxon>Euglenozoa</taxon>
        <taxon>Kinetoplastea</taxon>
        <taxon>Metakinetoplastina</taxon>
        <taxon>Trypanosomatida</taxon>
        <taxon>Trypanosomatidae</taxon>
        <taxon>Trypanosoma</taxon>
        <taxon>Herpetosoma</taxon>
    </lineage>
</organism>
<reference evidence="2 3" key="1">
    <citation type="journal article" date="2018" name="BMC Genomics">
        <title>Genomic comparison of Trypanosoma conorhini and Trypanosoma rangeli to Trypanosoma cruzi strains of high and low virulence.</title>
        <authorList>
            <person name="Bradwell K.R."/>
            <person name="Koparde V.N."/>
            <person name="Matveyev A.V."/>
            <person name="Serrano M.G."/>
            <person name="Alves J.M."/>
            <person name="Parikh H."/>
            <person name="Huang B."/>
            <person name="Lee V."/>
            <person name="Espinosa-Alvarez O."/>
            <person name="Ortiz P.A."/>
            <person name="Costa-Martins A.G."/>
            <person name="Teixeira M.M."/>
            <person name="Buck G.A."/>
        </authorList>
    </citation>
    <scope>NUCLEOTIDE SEQUENCE [LARGE SCALE GENOMIC DNA]</scope>
    <source>
        <strain evidence="2 3">AM80</strain>
    </source>
</reference>
<dbReference type="OrthoDB" id="252150at2759"/>
<feature type="compositionally biased region" description="Basic and acidic residues" evidence="1">
    <location>
        <begin position="335"/>
        <end position="351"/>
    </location>
</feature>
<proteinExistence type="predicted"/>
<feature type="compositionally biased region" description="Basic and acidic residues" evidence="1">
    <location>
        <begin position="458"/>
        <end position="469"/>
    </location>
</feature>
<feature type="compositionally biased region" description="Basic residues" evidence="1">
    <location>
        <begin position="234"/>
        <end position="254"/>
    </location>
</feature>
<feature type="compositionally biased region" description="Basic residues" evidence="1">
    <location>
        <begin position="352"/>
        <end position="365"/>
    </location>
</feature>
<evidence type="ECO:0000313" key="2">
    <source>
        <dbReference type="EMBL" id="RNE99406.1"/>
    </source>
</evidence>
<feature type="compositionally biased region" description="Basic residues" evidence="1">
    <location>
        <begin position="318"/>
        <end position="334"/>
    </location>
</feature>
<feature type="compositionally biased region" description="Basic residues" evidence="1">
    <location>
        <begin position="409"/>
        <end position="434"/>
    </location>
</feature>
<gene>
    <name evidence="2" type="ORF">TraAM80_08203</name>
</gene>
<feature type="region of interest" description="Disordered" evidence="1">
    <location>
        <begin position="216"/>
        <end position="259"/>
    </location>
</feature>
<dbReference type="AlphaFoldDB" id="A0A3R7NA53"/>
<dbReference type="GeneID" id="40332136"/>
<keyword evidence="3" id="KW-1185">Reference proteome</keyword>
<feature type="compositionally biased region" description="Basic residues" evidence="1">
    <location>
        <begin position="498"/>
        <end position="508"/>
    </location>
</feature>
<dbReference type="OMA" id="KLVEMEW"/>
<feature type="compositionally biased region" description="Basic and acidic residues" evidence="1">
    <location>
        <begin position="366"/>
        <end position="392"/>
    </location>
</feature>
<evidence type="ECO:0000256" key="1">
    <source>
        <dbReference type="SAM" id="MobiDB-lite"/>
    </source>
</evidence>
<protein>
    <submittedName>
        <fullName evidence="2">Uncharacterized protein</fullName>
    </submittedName>
</protein>
<accession>A0A3R7NA53</accession>
<comment type="caution">
    <text evidence="2">The sequence shown here is derived from an EMBL/GenBank/DDBJ whole genome shotgun (WGS) entry which is preliminary data.</text>
</comment>
<dbReference type="EMBL" id="MKGL01000389">
    <property type="protein sequence ID" value="RNE99406.1"/>
    <property type="molecule type" value="Genomic_DNA"/>
</dbReference>
<name>A0A3R7NA53_TRYRA</name>
<sequence>MSCSSHVMAPKQPRQQHPRRLFIRQLPHDITDVKLKAVLLERSGCSDVQDMVDIFVLRGFPRLGDRPYVPSTAIVCVRSVQDGGDNNASKRVIQALIDVFDGRVVFDKDDDGPGAMASLVEWSPVYFDVFPPSRHGAAGKKRKKLVEMEWRPGTIEDDENYRRFCARLDTPVCEMPSEANEKQTQFDDGEPKVETAPRGLLVQELLAECGHLNKVKATRRRRKRKEEVSEKVPRRTKTKKARKGMSQHEKKKLLRNTPCESAREVNVTMAPKGRSKAETKKKLCVPRILRPEGRGDAPVEIGGMHEGVGVDAEPREVRRQKRRQETKKGRVRGRRLSENEEHDAVERTTDRGKRKARRSRKKKDLHKADGEKGETPNAETSKRWETEGKELGQGHATEVQQEREESKPQKTRGKRQRERHNKNCARGKESKKKGAASPTSVDVTAEDKGKGSARPRGPHVDPCGERGLDPHLNPTTVAAEGYPCDAPLGEGRKEGGKAFRRGRHKKKPSDRGTKEPSQVLGLFKKSGETIVVSSSDQK</sequence>
<dbReference type="VEuPathDB" id="TriTrypDB:TRSC58_03260"/>